<dbReference type="GO" id="GO:0005737">
    <property type="term" value="C:cytoplasm"/>
    <property type="evidence" value="ECO:0007669"/>
    <property type="project" value="UniProtKB-SubCell"/>
</dbReference>
<dbReference type="GO" id="GO:0005634">
    <property type="term" value="C:nucleus"/>
    <property type="evidence" value="ECO:0007669"/>
    <property type="project" value="UniProtKB-ARBA"/>
</dbReference>
<dbReference type="InterPro" id="IPR004000">
    <property type="entry name" value="Actin"/>
</dbReference>
<dbReference type="Gene3D" id="3.90.640.10">
    <property type="entry name" value="Actin, Chain A, domain 4"/>
    <property type="match status" value="1"/>
</dbReference>
<dbReference type="EMBL" id="CM026423">
    <property type="protein sequence ID" value="KAG0584059.1"/>
    <property type="molecule type" value="Genomic_DNA"/>
</dbReference>
<organism evidence="5 6">
    <name type="scientific">Ceratodon purpureus</name>
    <name type="common">Fire moss</name>
    <name type="synonym">Dicranum purpureum</name>
    <dbReference type="NCBI Taxonomy" id="3225"/>
    <lineage>
        <taxon>Eukaryota</taxon>
        <taxon>Viridiplantae</taxon>
        <taxon>Streptophyta</taxon>
        <taxon>Embryophyta</taxon>
        <taxon>Bryophyta</taxon>
        <taxon>Bryophytina</taxon>
        <taxon>Bryopsida</taxon>
        <taxon>Dicranidae</taxon>
        <taxon>Pseudoditrichales</taxon>
        <taxon>Ditrichaceae</taxon>
        <taxon>Ceratodon</taxon>
    </lineage>
</organism>
<name>A0A8T0IMA1_CERPU</name>
<comment type="caution">
    <text evidence="5">The sequence shown here is derived from an EMBL/GenBank/DDBJ whole genome shotgun (WGS) entry which is preliminary data.</text>
</comment>
<dbReference type="InterPro" id="IPR043129">
    <property type="entry name" value="ATPase_NBD"/>
</dbReference>
<dbReference type="PANTHER" id="PTHR11937">
    <property type="entry name" value="ACTIN"/>
    <property type="match status" value="1"/>
</dbReference>
<dbReference type="FunFam" id="3.90.640.10:FF:000014">
    <property type="entry name" value="Putative actin-related protein 6"/>
    <property type="match status" value="1"/>
</dbReference>
<dbReference type="Pfam" id="PF00022">
    <property type="entry name" value="Actin"/>
    <property type="match status" value="1"/>
</dbReference>
<dbReference type="Proteomes" id="UP000822688">
    <property type="component" value="Chromosome 3"/>
</dbReference>
<dbReference type="SMART" id="SM00268">
    <property type="entry name" value="ACTIN"/>
    <property type="match status" value="1"/>
</dbReference>
<evidence type="ECO:0000256" key="3">
    <source>
        <dbReference type="ARBA" id="ARBA00022490"/>
    </source>
</evidence>
<evidence type="ECO:0008006" key="7">
    <source>
        <dbReference type="Google" id="ProtNLM"/>
    </source>
</evidence>
<feature type="region of interest" description="Disordered" evidence="4">
    <location>
        <begin position="261"/>
        <end position="332"/>
    </location>
</feature>
<keyword evidence="6" id="KW-1185">Reference proteome</keyword>
<keyword evidence="3" id="KW-0963">Cytoplasm</keyword>
<dbReference type="Gene3D" id="3.30.420.40">
    <property type="match status" value="2"/>
</dbReference>
<dbReference type="SUPFAM" id="SSF53067">
    <property type="entry name" value="Actin-like ATPase domain"/>
    <property type="match status" value="2"/>
</dbReference>
<feature type="compositionally biased region" description="Acidic residues" evidence="4">
    <location>
        <begin position="279"/>
        <end position="302"/>
    </location>
</feature>
<proteinExistence type="inferred from homology"/>
<comment type="similarity">
    <text evidence="2">Belongs to the actin family. ARP6 subfamily.</text>
</comment>
<gene>
    <name evidence="5" type="ORF">KC19_3G181500</name>
</gene>
<reference evidence="5" key="1">
    <citation type="submission" date="2020-06" db="EMBL/GenBank/DDBJ databases">
        <title>WGS assembly of Ceratodon purpureus strain R40.</title>
        <authorList>
            <person name="Carey S.B."/>
            <person name="Jenkins J."/>
            <person name="Shu S."/>
            <person name="Lovell J.T."/>
            <person name="Sreedasyam A."/>
            <person name="Maumus F."/>
            <person name="Tiley G.P."/>
            <person name="Fernandez-Pozo N."/>
            <person name="Barry K."/>
            <person name="Chen C."/>
            <person name="Wang M."/>
            <person name="Lipzen A."/>
            <person name="Daum C."/>
            <person name="Saski C.A."/>
            <person name="Payton A.C."/>
            <person name="Mcbreen J.C."/>
            <person name="Conrad R.E."/>
            <person name="Kollar L.M."/>
            <person name="Olsson S."/>
            <person name="Huttunen S."/>
            <person name="Landis J.B."/>
            <person name="Wickett N.J."/>
            <person name="Johnson M.G."/>
            <person name="Rensing S.A."/>
            <person name="Grimwood J."/>
            <person name="Schmutz J."/>
            <person name="Mcdaniel S.F."/>
        </authorList>
    </citation>
    <scope>NUCLEOTIDE SEQUENCE</scope>
    <source>
        <strain evidence="5">R40</strain>
    </source>
</reference>
<sequence>MKRTGGGVTPSVVVLDNGAGYCKAGMAGQAQPTAVVPNCLARPRSAKKWLVADQVQECDDIQSIAIKRPIDRGYMISPDVEREIWDRIFKTHLKVNTTECGLMLVEPLFTLSSIQKTTDELVFEDFGFQSFCVGNSAVSTHAYQAHKAPTSILARGRTSLVVDSGFSFTHAAPVFQNKVVTTSAKRINLGGKALTNYLKELVSYRAWNVMDETYIIEDVKEKLCFVSTDIDRDLNIARIKGRGNTLRREYVLPDGVKYKRGFVKEPEPEPEPKKVVNVSDEDDDDEEDGDFDENNADEDQVDEEKKQREQRSRAPPRKPLTKPSAKQEEQQELTLTNERFLVPEMLFHPADLGMNEAGLAECIVRAINACEPELHALLYQSVLLTGGNTLLPGFKDRLEHELRPLVTDDYNINIEVVDCPIVAAWKGASLMAARPEFHTWAVTKAEYEEDGTLRCRQRFQK</sequence>
<evidence type="ECO:0000256" key="4">
    <source>
        <dbReference type="SAM" id="MobiDB-lite"/>
    </source>
</evidence>
<evidence type="ECO:0000313" key="6">
    <source>
        <dbReference type="Proteomes" id="UP000822688"/>
    </source>
</evidence>
<evidence type="ECO:0000256" key="1">
    <source>
        <dbReference type="ARBA" id="ARBA00004496"/>
    </source>
</evidence>
<feature type="compositionally biased region" description="Basic and acidic residues" evidence="4">
    <location>
        <begin position="262"/>
        <end position="274"/>
    </location>
</feature>
<accession>A0A8T0IMA1</accession>
<comment type="subcellular location">
    <subcellularLocation>
        <location evidence="1">Cytoplasm</location>
    </subcellularLocation>
</comment>
<feature type="compositionally biased region" description="Basic and acidic residues" evidence="4">
    <location>
        <begin position="303"/>
        <end position="312"/>
    </location>
</feature>
<dbReference type="AlphaFoldDB" id="A0A8T0IMA1"/>
<evidence type="ECO:0000256" key="2">
    <source>
        <dbReference type="ARBA" id="ARBA00005665"/>
    </source>
</evidence>
<evidence type="ECO:0000313" key="5">
    <source>
        <dbReference type="EMBL" id="KAG0584059.1"/>
    </source>
</evidence>
<dbReference type="CDD" id="cd10210">
    <property type="entry name" value="ASKHA_NBD_Arp6"/>
    <property type="match status" value="1"/>
</dbReference>
<protein>
    <recommendedName>
        <fullName evidence="7">Actin-related protein 6</fullName>
    </recommendedName>
</protein>